<feature type="transmembrane region" description="Helical" evidence="1">
    <location>
        <begin position="12"/>
        <end position="33"/>
    </location>
</feature>
<keyword evidence="1" id="KW-0812">Transmembrane</keyword>
<evidence type="ECO:0000313" key="2">
    <source>
        <dbReference type="EMBL" id="DAE17398.1"/>
    </source>
</evidence>
<dbReference type="EMBL" id="BK015639">
    <property type="protein sequence ID" value="DAE17398.1"/>
    <property type="molecule type" value="Genomic_DNA"/>
</dbReference>
<organism evidence="2">
    <name type="scientific">Siphoviridae sp. ctr2f5</name>
    <dbReference type="NCBI Taxonomy" id="2825684"/>
    <lineage>
        <taxon>Viruses</taxon>
        <taxon>Duplodnaviria</taxon>
        <taxon>Heunggongvirae</taxon>
        <taxon>Uroviricota</taxon>
        <taxon>Caudoviricetes</taxon>
    </lineage>
</organism>
<keyword evidence="1" id="KW-0472">Membrane</keyword>
<sequence>MYCVYCSCVTIYVCSVICYYNIIIFSYYVYYFVM</sequence>
<reference evidence="2" key="1">
    <citation type="journal article" date="2021" name="Proc. Natl. Acad. Sci. U.S.A.">
        <title>A Catalog of Tens of Thousands of Viruses from Human Metagenomes Reveals Hidden Associations with Chronic Diseases.</title>
        <authorList>
            <person name="Tisza M.J."/>
            <person name="Buck C.B."/>
        </authorList>
    </citation>
    <scope>NUCLEOTIDE SEQUENCE</scope>
    <source>
        <strain evidence="2">Ctr2f5</strain>
    </source>
</reference>
<evidence type="ECO:0000256" key="1">
    <source>
        <dbReference type="SAM" id="Phobius"/>
    </source>
</evidence>
<proteinExistence type="predicted"/>
<name>A0A8S5QDL4_9CAUD</name>
<protein>
    <submittedName>
        <fullName evidence="2">Uncharacterized protein</fullName>
    </submittedName>
</protein>
<accession>A0A8S5QDL4</accession>
<keyword evidence="1" id="KW-1133">Transmembrane helix</keyword>